<gene>
    <name evidence="1" type="ORF">SAMN05878282_11418</name>
</gene>
<dbReference type="Proteomes" id="UP000185841">
    <property type="component" value="Unassembled WGS sequence"/>
</dbReference>
<dbReference type="EMBL" id="FTMP01000014">
    <property type="protein sequence ID" value="SIR04425.1"/>
    <property type="molecule type" value="Genomic_DNA"/>
</dbReference>
<name>A0A1N6XPY8_AQUAC</name>
<reference evidence="1 2" key="1">
    <citation type="submission" date="2017-01" db="EMBL/GenBank/DDBJ databases">
        <authorList>
            <person name="Mah S.A."/>
            <person name="Swanson W.J."/>
            <person name="Moy G.W."/>
            <person name="Vacquier V.D."/>
        </authorList>
    </citation>
    <scope>NUCLEOTIDE SEQUENCE [LARGE SCALE GENOMIC DNA]</scope>
    <source>
        <strain evidence="1 2">RU36E</strain>
    </source>
</reference>
<protein>
    <submittedName>
        <fullName evidence="1">Uncharacterized protein</fullName>
    </submittedName>
</protein>
<proteinExistence type="predicted"/>
<organism evidence="1 2">
    <name type="scientific">Aquipseudomonas alcaligenes</name>
    <name type="common">Pseudomonas alcaligenes</name>
    <dbReference type="NCBI Taxonomy" id="43263"/>
    <lineage>
        <taxon>Bacteria</taxon>
        <taxon>Pseudomonadati</taxon>
        <taxon>Pseudomonadota</taxon>
        <taxon>Gammaproteobacteria</taxon>
        <taxon>Pseudomonadales</taxon>
        <taxon>Pseudomonadaceae</taxon>
        <taxon>Aquipseudomonas</taxon>
    </lineage>
</organism>
<accession>A0A1N6XPY8</accession>
<dbReference type="AlphaFoldDB" id="A0A1N6XPY8"/>
<evidence type="ECO:0000313" key="1">
    <source>
        <dbReference type="EMBL" id="SIR04425.1"/>
    </source>
</evidence>
<sequence length="160" mass="17520">MRYLSTLLIALASALCAAYLALWLTKPAPLEHTTIPPLIFKMEQDELVVWGGWKTVAGNLAPGMNAVEIRCNRTSNTCLEAFASILHHNQGEDLEAQVFSYKVNSWDATRLEAVSERSMGECLERRLVIHIPDKSAALKWSPPSGCEGDTGRAALVGDPL</sequence>
<dbReference type="RefSeq" id="WP_076429595.1">
    <property type="nucleotide sequence ID" value="NZ_FTMP01000014.1"/>
</dbReference>
<evidence type="ECO:0000313" key="2">
    <source>
        <dbReference type="Proteomes" id="UP000185841"/>
    </source>
</evidence>